<evidence type="ECO:0000256" key="6">
    <source>
        <dbReference type="ARBA" id="ARBA00023002"/>
    </source>
</evidence>
<evidence type="ECO:0000259" key="10">
    <source>
        <dbReference type="Pfam" id="PF02544"/>
    </source>
</evidence>
<accession>A0ABQ8FCW4</accession>
<keyword evidence="12" id="KW-1185">Reference proteome</keyword>
<feature type="transmembrane region" description="Helical" evidence="9">
    <location>
        <begin position="254"/>
        <end position="283"/>
    </location>
</feature>
<comment type="subcellular location">
    <subcellularLocation>
        <location evidence="1">Membrane</location>
        <topology evidence="1">Multi-pass membrane protein</topology>
    </subcellularLocation>
</comment>
<evidence type="ECO:0000256" key="3">
    <source>
        <dbReference type="ARBA" id="ARBA00022516"/>
    </source>
</evidence>
<feature type="domain" description="3-oxo-5-alpha-steroid 4-dehydrogenase C-terminal" evidence="10">
    <location>
        <begin position="158"/>
        <end position="311"/>
    </location>
</feature>
<organism evidence="11 12">
    <name type="scientific">Batrachochytrium salamandrivorans</name>
    <dbReference type="NCBI Taxonomy" id="1357716"/>
    <lineage>
        <taxon>Eukaryota</taxon>
        <taxon>Fungi</taxon>
        <taxon>Fungi incertae sedis</taxon>
        <taxon>Chytridiomycota</taxon>
        <taxon>Chytridiomycota incertae sedis</taxon>
        <taxon>Chytridiomycetes</taxon>
        <taxon>Rhizophydiales</taxon>
        <taxon>Rhizophydiales incertae sedis</taxon>
        <taxon>Batrachochytrium</taxon>
    </lineage>
</organism>
<dbReference type="EMBL" id="JAFCIX010000249">
    <property type="protein sequence ID" value="KAH6596105.1"/>
    <property type="molecule type" value="Genomic_DNA"/>
</dbReference>
<keyword evidence="4 9" id="KW-0812">Transmembrane</keyword>
<keyword evidence="8 9" id="KW-0472">Membrane</keyword>
<dbReference type="Gene3D" id="3.10.20.90">
    <property type="entry name" value="Phosphatidylinositol 3-kinase Catalytic Subunit, Chain A, domain 1"/>
    <property type="match status" value="1"/>
</dbReference>
<evidence type="ECO:0000256" key="1">
    <source>
        <dbReference type="ARBA" id="ARBA00004141"/>
    </source>
</evidence>
<evidence type="ECO:0000256" key="7">
    <source>
        <dbReference type="ARBA" id="ARBA00023098"/>
    </source>
</evidence>
<protein>
    <recommendedName>
        <fullName evidence="10">3-oxo-5-alpha-steroid 4-dehydrogenase C-terminal domain-containing protein</fullName>
    </recommendedName>
</protein>
<dbReference type="CDD" id="cd01801">
    <property type="entry name" value="Ubl_TECR_like"/>
    <property type="match status" value="1"/>
</dbReference>
<dbReference type="InterPro" id="IPR039357">
    <property type="entry name" value="SRD5A/TECR"/>
</dbReference>
<name>A0ABQ8FCW4_9FUNG</name>
<comment type="similarity">
    <text evidence="2">Belongs to the steroid 5-alpha reductase family.</text>
</comment>
<proteinExistence type="inferred from homology"/>
<keyword evidence="7" id="KW-0443">Lipid metabolism</keyword>
<dbReference type="Gene3D" id="1.20.120.1630">
    <property type="match status" value="1"/>
</dbReference>
<evidence type="ECO:0000313" key="11">
    <source>
        <dbReference type="EMBL" id="KAH6596105.1"/>
    </source>
</evidence>
<gene>
    <name evidence="11" type="ORF">BASA50_005402</name>
</gene>
<feature type="transmembrane region" description="Helical" evidence="9">
    <location>
        <begin position="169"/>
        <end position="184"/>
    </location>
</feature>
<keyword evidence="6" id="KW-0560">Oxidoreductase</keyword>
<evidence type="ECO:0000256" key="8">
    <source>
        <dbReference type="ARBA" id="ARBA00023136"/>
    </source>
</evidence>
<evidence type="ECO:0000256" key="4">
    <source>
        <dbReference type="ARBA" id="ARBA00022692"/>
    </source>
</evidence>
<evidence type="ECO:0000313" key="12">
    <source>
        <dbReference type="Proteomes" id="UP001648503"/>
    </source>
</evidence>
<sequence length="311" mass="36396">MATVTTRNGRVLLQSLELDLANGTVDDISNAVVKAVPKYTIRRQRLTLQRADGTVVLQRGEHLSKYNIQKDETVYFKDLGPQIDWATVFLIEYLGPMIIHSVLYMYQELFYSRMESQDSNPDTPRRTHVQMISFFLVIVHYFKRELETIHVHRFSNDTMPIQNLPKNCFHYWVLGGIMIAYPLYRPGFEGGYFPALMQPIYLVPLLFTWGFAEVSNFFTHVTLRNLRPPGTRVRNIPMGYGFNQVSCPNYFFEILGWVVLSLITGSIFVWLFTIIGAVQMYIWAVKKHKRYIKEFGDKYPRKRKILIPYLL</sequence>
<keyword evidence="5 9" id="KW-1133">Transmembrane helix</keyword>
<dbReference type="PANTHER" id="PTHR10556:SF28">
    <property type="entry name" value="VERY-LONG-CHAIN ENOYL-COA REDUCTASE"/>
    <property type="match status" value="1"/>
</dbReference>
<dbReference type="InterPro" id="IPR001104">
    <property type="entry name" value="3-oxo-5_a-steroid_4-DH_C"/>
</dbReference>
<evidence type="ECO:0000256" key="2">
    <source>
        <dbReference type="ARBA" id="ARBA00007742"/>
    </source>
</evidence>
<comment type="caution">
    <text evidence="11">The sequence shown here is derived from an EMBL/GenBank/DDBJ whole genome shotgun (WGS) entry which is preliminary data.</text>
</comment>
<dbReference type="Proteomes" id="UP001648503">
    <property type="component" value="Unassembled WGS sequence"/>
</dbReference>
<evidence type="ECO:0000256" key="5">
    <source>
        <dbReference type="ARBA" id="ARBA00022989"/>
    </source>
</evidence>
<dbReference type="Pfam" id="PF02544">
    <property type="entry name" value="Steroid_dh"/>
    <property type="match status" value="1"/>
</dbReference>
<dbReference type="PANTHER" id="PTHR10556">
    <property type="entry name" value="3-OXO-5-ALPHA-STEROID 4-DEHYDROGENASE"/>
    <property type="match status" value="1"/>
</dbReference>
<reference evidence="11 12" key="1">
    <citation type="submission" date="2021-02" db="EMBL/GenBank/DDBJ databases">
        <title>Variation within the Batrachochytrium salamandrivorans European outbreak.</title>
        <authorList>
            <person name="Kelly M."/>
            <person name="Pasmans F."/>
            <person name="Shea T.P."/>
            <person name="Munoz J.F."/>
            <person name="Carranza S."/>
            <person name="Cuomo C.A."/>
            <person name="Martel A."/>
        </authorList>
    </citation>
    <scope>NUCLEOTIDE SEQUENCE [LARGE SCALE GENOMIC DNA]</scope>
    <source>
        <strain evidence="11 12">AMFP18/2</strain>
    </source>
</reference>
<dbReference type="PROSITE" id="PS50244">
    <property type="entry name" value="S5A_REDUCTASE"/>
    <property type="match status" value="1"/>
</dbReference>
<feature type="transmembrane region" description="Helical" evidence="9">
    <location>
        <begin position="191"/>
        <end position="212"/>
    </location>
</feature>
<evidence type="ECO:0000256" key="9">
    <source>
        <dbReference type="SAM" id="Phobius"/>
    </source>
</evidence>
<keyword evidence="3" id="KW-0444">Lipid biosynthesis</keyword>